<reference evidence="7" key="1">
    <citation type="journal article" date="2021" name="Genome Biol. Evol.">
        <title>A High-Quality Reference Genome for a Parasitic Bivalve with Doubly Uniparental Inheritance (Bivalvia: Unionida).</title>
        <authorList>
            <person name="Smith C.H."/>
        </authorList>
    </citation>
    <scope>NUCLEOTIDE SEQUENCE</scope>
    <source>
        <strain evidence="7">CHS0354</strain>
    </source>
</reference>
<evidence type="ECO:0000256" key="2">
    <source>
        <dbReference type="ARBA" id="ARBA00022490"/>
    </source>
</evidence>
<evidence type="ECO:0000313" key="8">
    <source>
        <dbReference type="Proteomes" id="UP001195483"/>
    </source>
</evidence>
<dbReference type="Gene3D" id="2.130.10.10">
    <property type="entry name" value="YVTN repeat-like/Quinoprotein amine dehydrogenase"/>
    <property type="match status" value="1"/>
</dbReference>
<organism evidence="7 8">
    <name type="scientific">Potamilus streckersoni</name>
    <dbReference type="NCBI Taxonomy" id="2493646"/>
    <lineage>
        <taxon>Eukaryota</taxon>
        <taxon>Metazoa</taxon>
        <taxon>Spiralia</taxon>
        <taxon>Lophotrochozoa</taxon>
        <taxon>Mollusca</taxon>
        <taxon>Bivalvia</taxon>
        <taxon>Autobranchia</taxon>
        <taxon>Heteroconchia</taxon>
        <taxon>Palaeoheterodonta</taxon>
        <taxon>Unionida</taxon>
        <taxon>Unionoidea</taxon>
        <taxon>Unionidae</taxon>
        <taxon>Ambleminae</taxon>
        <taxon>Lampsilini</taxon>
        <taxon>Potamilus</taxon>
    </lineage>
</organism>
<feature type="repeat" description="WD" evidence="5">
    <location>
        <begin position="103"/>
        <end position="147"/>
    </location>
</feature>
<dbReference type="PROSITE" id="PS50082">
    <property type="entry name" value="WD_REPEATS_2"/>
    <property type="match status" value="2"/>
</dbReference>
<evidence type="ECO:0000256" key="6">
    <source>
        <dbReference type="SAM" id="MobiDB-lite"/>
    </source>
</evidence>
<keyword evidence="8" id="KW-1185">Reference proteome</keyword>
<evidence type="ECO:0000313" key="7">
    <source>
        <dbReference type="EMBL" id="KAK3585674.1"/>
    </source>
</evidence>
<evidence type="ECO:0000256" key="5">
    <source>
        <dbReference type="PROSITE-ProRule" id="PRU00221"/>
    </source>
</evidence>
<dbReference type="SMART" id="SM00320">
    <property type="entry name" value="WD40"/>
    <property type="match status" value="5"/>
</dbReference>
<dbReference type="GO" id="GO:0007309">
    <property type="term" value="P:oocyte axis specification"/>
    <property type="evidence" value="ECO:0007669"/>
    <property type="project" value="TreeGrafter"/>
</dbReference>
<feature type="region of interest" description="Disordered" evidence="6">
    <location>
        <begin position="341"/>
        <end position="365"/>
    </location>
</feature>
<keyword evidence="4" id="KW-0677">Repeat</keyword>
<keyword evidence="3 5" id="KW-0853">WD repeat</keyword>
<feature type="repeat" description="WD" evidence="5">
    <location>
        <begin position="148"/>
        <end position="190"/>
    </location>
</feature>
<name>A0AAE0VPQ5_9BIVA</name>
<dbReference type="PANTHER" id="PTHR46853">
    <property type="entry name" value="METHYLOSOME PROTEIN 50"/>
    <property type="match status" value="1"/>
</dbReference>
<dbReference type="InterPro" id="IPR019775">
    <property type="entry name" value="WD40_repeat_CS"/>
</dbReference>
<comment type="subcellular location">
    <subcellularLocation>
        <location evidence="1">Cytoplasm</location>
    </subcellularLocation>
</comment>
<dbReference type="SUPFAM" id="SSF50978">
    <property type="entry name" value="WD40 repeat-like"/>
    <property type="match status" value="1"/>
</dbReference>
<dbReference type="InterPro" id="IPR036322">
    <property type="entry name" value="WD40_repeat_dom_sf"/>
</dbReference>
<keyword evidence="2" id="KW-0963">Cytoplasm</keyword>
<evidence type="ECO:0000256" key="3">
    <source>
        <dbReference type="ARBA" id="ARBA00022574"/>
    </source>
</evidence>
<proteinExistence type="predicted"/>
<dbReference type="Pfam" id="PF00400">
    <property type="entry name" value="WD40"/>
    <property type="match status" value="2"/>
</dbReference>
<reference evidence="7" key="3">
    <citation type="submission" date="2023-05" db="EMBL/GenBank/DDBJ databases">
        <authorList>
            <person name="Smith C.H."/>
        </authorList>
    </citation>
    <scope>NUCLEOTIDE SEQUENCE</scope>
    <source>
        <strain evidence="7">CHS0354</strain>
        <tissue evidence="7">Mantle</tissue>
    </source>
</reference>
<evidence type="ECO:0000256" key="4">
    <source>
        <dbReference type="ARBA" id="ARBA00022737"/>
    </source>
</evidence>
<dbReference type="PANTHER" id="PTHR46853:SF1">
    <property type="entry name" value="METHYLOSOME PROTEIN 50"/>
    <property type="match status" value="1"/>
</dbReference>
<accession>A0AAE0VPQ5</accession>
<evidence type="ECO:0000256" key="1">
    <source>
        <dbReference type="ARBA" id="ARBA00004496"/>
    </source>
</evidence>
<dbReference type="InterPro" id="IPR052139">
    <property type="entry name" value="Methylosome_Comp_WDR77"/>
</dbReference>
<dbReference type="PROSITE" id="PS00678">
    <property type="entry name" value="WD_REPEATS_1"/>
    <property type="match status" value="1"/>
</dbReference>
<dbReference type="EMBL" id="JAEAOA010001233">
    <property type="protein sequence ID" value="KAK3585674.1"/>
    <property type="molecule type" value="Genomic_DNA"/>
</dbReference>
<dbReference type="InterPro" id="IPR001680">
    <property type="entry name" value="WD40_rpt"/>
</dbReference>
<sequence>MMDQVPAAMDKHFDVVQCHADGGILLGASNLTGRYWYGSLWYYATPEVAPDVEKCTAGVQLEAGLSDAKWVDTNKALVGLDTGGLAMWELTDNYHTFIQLHAATEHDDTVTSVCMCAGLPAGRRAVSSSADRGVKIWDLETFHSLYTYKAHAGPVWCVQCHPTEPDIFLSCSQDGSIFLWDSRNPKPAKFVEKSPLVSIPTCLAWHPSSQYAFAVGSEAGQVVVKDARVAETNPVSFFPHSRPVTRLEFAKSRSDLLASVSDDCSAVVTSLAGENACQIYKSTAHIDFVRGLSWFSADKFYTCSWDSKVFCHDVSSIVNESSLTPETLKMEINGHKGDEDLTDNFMDQSVSPKKLQENNISENLE</sequence>
<dbReference type="AlphaFoldDB" id="A0AAE0VPQ5"/>
<evidence type="ECO:0008006" key="9">
    <source>
        <dbReference type="Google" id="ProtNLM"/>
    </source>
</evidence>
<feature type="compositionally biased region" description="Polar residues" evidence="6">
    <location>
        <begin position="345"/>
        <end position="365"/>
    </location>
</feature>
<protein>
    <recommendedName>
        <fullName evidence="9">Methylosome protein 50</fullName>
    </recommendedName>
</protein>
<reference evidence="7" key="2">
    <citation type="journal article" date="2021" name="Genome Biol. Evol.">
        <title>Developing a high-quality reference genome for a parasitic bivalve with doubly uniparental inheritance (Bivalvia: Unionida).</title>
        <authorList>
            <person name="Smith C.H."/>
        </authorList>
    </citation>
    <scope>NUCLEOTIDE SEQUENCE</scope>
    <source>
        <strain evidence="7">CHS0354</strain>
        <tissue evidence="7">Mantle</tissue>
    </source>
</reference>
<dbReference type="InterPro" id="IPR015943">
    <property type="entry name" value="WD40/YVTN_repeat-like_dom_sf"/>
</dbReference>
<comment type="caution">
    <text evidence="7">The sequence shown here is derived from an EMBL/GenBank/DDBJ whole genome shotgun (WGS) entry which is preliminary data.</text>
</comment>
<dbReference type="Proteomes" id="UP001195483">
    <property type="component" value="Unassembled WGS sequence"/>
</dbReference>
<dbReference type="GO" id="GO:0034709">
    <property type="term" value="C:methylosome"/>
    <property type="evidence" value="ECO:0007669"/>
    <property type="project" value="TreeGrafter"/>
</dbReference>
<gene>
    <name evidence="7" type="ORF">CHS0354_020240</name>
</gene>